<gene>
    <name evidence="6" type="ORF">PG997_005572</name>
</gene>
<dbReference type="Gene3D" id="3.90.120.10">
    <property type="entry name" value="DNA Methylase, subunit A, domain 2"/>
    <property type="match status" value="1"/>
</dbReference>
<organism evidence="6 7">
    <name type="scientific">Apiospora hydei</name>
    <dbReference type="NCBI Taxonomy" id="1337664"/>
    <lineage>
        <taxon>Eukaryota</taxon>
        <taxon>Fungi</taxon>
        <taxon>Dikarya</taxon>
        <taxon>Ascomycota</taxon>
        <taxon>Pezizomycotina</taxon>
        <taxon>Sordariomycetes</taxon>
        <taxon>Xylariomycetidae</taxon>
        <taxon>Amphisphaeriales</taxon>
        <taxon>Apiosporaceae</taxon>
        <taxon>Apiospora</taxon>
    </lineage>
</organism>
<dbReference type="GO" id="GO:0008168">
    <property type="term" value="F:methyltransferase activity"/>
    <property type="evidence" value="ECO:0007669"/>
    <property type="project" value="UniProtKB-KW"/>
</dbReference>
<evidence type="ECO:0000313" key="7">
    <source>
        <dbReference type="Proteomes" id="UP001433268"/>
    </source>
</evidence>
<dbReference type="EMBL" id="JAQQWN010000005">
    <property type="protein sequence ID" value="KAK8084301.1"/>
    <property type="molecule type" value="Genomic_DNA"/>
</dbReference>
<evidence type="ECO:0000256" key="3">
    <source>
        <dbReference type="ARBA" id="ARBA00022679"/>
    </source>
</evidence>
<protein>
    <recommendedName>
        <fullName evidence="1">DNA (cytosine-5-)-methyltransferase</fullName>
        <ecNumber evidence="1">2.1.1.37</ecNumber>
    </recommendedName>
</protein>
<dbReference type="Proteomes" id="UP001433268">
    <property type="component" value="Unassembled WGS sequence"/>
</dbReference>
<dbReference type="EC" id="2.1.1.37" evidence="1"/>
<comment type="caution">
    <text evidence="6">The sequence shown here is derived from an EMBL/GenBank/DDBJ whole genome shotgun (WGS) entry which is preliminary data.</text>
</comment>
<name>A0ABR1WLD1_9PEZI</name>
<accession>A0ABR1WLD1</accession>
<sequence length="685" mass="76955">MARRFPSQRSTPIINLDEDIRVTPVIDLSEDNDEEVRREVGLVIDLTGDDDEPQVQRRPFSHVPPIEIPPQGVSLIQHNGFHIRLGSHVEVMAIPASCQAQFLKVTAIVDLPDGVFVHGLPFARTRHVNNQLPKKLNEVCLILDSARDDPRTEEQQATVAVPLHHVIKTRDLECTNADYPVFKYQLRRNDVLHTEENGRLVCRWKRKRVWASSQARRTGKPPKEFAIIHIGPEDVAKDAYRVSEMERFNDWTAGKTRHAPNPGDVPIQNHAWNFQPSGRHQKYSFGDIFCGAGGASTGARGAGLDVLMACDKDRTASRTYKSNFPTTEVFNEDVYDLITKKLYRGPRLDAIHLSPPCQPYSPAHTIPGQHDETNQAALFACHEIIKRKCRRVFTLEETYGIMSCANHQGFFDALVHGFTNLGCSVRWKIVELRNWGVPMKRLRLIMIGSCPGEPLPDFPANTHSQHGGHLPPWATVARALSRMPNAARHNDKSHIVTPGMRFLFPLPAWDANKALPRTIVTGGTPGDKPGDYHPSGTRKFTCRELATIASFPVDYNFEGTITEQRRQIGNVFPPIAAQVLHTHLRQCMERTDRARRAMNPLPQPRNPSPYEAMVIDDSDDGNDVIVVNDDDDEDVVILDNMYDRPSSAASSRTLGRLELELDDDSPDGNQHAMVLDVDQQIIVID</sequence>
<evidence type="ECO:0000256" key="1">
    <source>
        <dbReference type="ARBA" id="ARBA00011975"/>
    </source>
</evidence>
<dbReference type="PANTHER" id="PTHR10629">
    <property type="entry name" value="CYTOSINE-SPECIFIC METHYLTRANSFERASE"/>
    <property type="match status" value="1"/>
</dbReference>
<dbReference type="RefSeq" id="XP_066668810.1">
    <property type="nucleotide sequence ID" value="XM_066809887.1"/>
</dbReference>
<feature type="active site" evidence="5">
    <location>
        <position position="357"/>
    </location>
</feature>
<evidence type="ECO:0000313" key="6">
    <source>
        <dbReference type="EMBL" id="KAK8084301.1"/>
    </source>
</evidence>
<keyword evidence="3 5" id="KW-0808">Transferase</keyword>
<evidence type="ECO:0000256" key="5">
    <source>
        <dbReference type="PROSITE-ProRule" id="PRU01016"/>
    </source>
</evidence>
<keyword evidence="7" id="KW-1185">Reference proteome</keyword>
<dbReference type="InterPro" id="IPR001525">
    <property type="entry name" value="C5_MeTfrase"/>
</dbReference>
<dbReference type="InterPro" id="IPR050390">
    <property type="entry name" value="C5-Methyltransferase"/>
</dbReference>
<dbReference type="SUPFAM" id="SSF53335">
    <property type="entry name" value="S-adenosyl-L-methionine-dependent methyltransferases"/>
    <property type="match status" value="1"/>
</dbReference>
<dbReference type="InterPro" id="IPR029063">
    <property type="entry name" value="SAM-dependent_MTases_sf"/>
</dbReference>
<keyword evidence="2 5" id="KW-0489">Methyltransferase</keyword>
<evidence type="ECO:0000256" key="4">
    <source>
        <dbReference type="ARBA" id="ARBA00022691"/>
    </source>
</evidence>
<reference evidence="6 7" key="1">
    <citation type="submission" date="2023-01" db="EMBL/GenBank/DDBJ databases">
        <title>Analysis of 21 Apiospora genomes using comparative genomics revels a genus with tremendous synthesis potential of carbohydrate active enzymes and secondary metabolites.</title>
        <authorList>
            <person name="Sorensen T."/>
        </authorList>
    </citation>
    <scope>NUCLEOTIDE SEQUENCE [LARGE SCALE GENOMIC DNA]</scope>
    <source>
        <strain evidence="6 7">CBS 114990</strain>
    </source>
</reference>
<evidence type="ECO:0000256" key="2">
    <source>
        <dbReference type="ARBA" id="ARBA00022603"/>
    </source>
</evidence>
<dbReference type="Gene3D" id="3.40.50.150">
    <property type="entry name" value="Vaccinia Virus protein VP39"/>
    <property type="match status" value="1"/>
</dbReference>
<keyword evidence="4 5" id="KW-0949">S-adenosyl-L-methionine</keyword>
<dbReference type="PROSITE" id="PS51679">
    <property type="entry name" value="SAM_MT_C5"/>
    <property type="match status" value="1"/>
</dbReference>
<comment type="similarity">
    <text evidence="5">Belongs to the class I-like SAM-binding methyltransferase superfamily. C5-methyltransferase family.</text>
</comment>
<dbReference type="Pfam" id="PF00145">
    <property type="entry name" value="DNA_methylase"/>
    <property type="match status" value="2"/>
</dbReference>
<dbReference type="GeneID" id="92042947"/>
<dbReference type="GO" id="GO:0032259">
    <property type="term" value="P:methylation"/>
    <property type="evidence" value="ECO:0007669"/>
    <property type="project" value="UniProtKB-KW"/>
</dbReference>
<proteinExistence type="inferred from homology"/>
<dbReference type="PANTHER" id="PTHR10629:SF52">
    <property type="entry name" value="DNA (CYTOSINE-5)-METHYLTRANSFERASE 1"/>
    <property type="match status" value="1"/>
</dbReference>